<proteinExistence type="predicted"/>
<accession>A0A0M4JKI2</accession>
<keyword evidence="1" id="KW-1133">Transmembrane helix</keyword>
<feature type="transmembrane region" description="Helical" evidence="1">
    <location>
        <begin position="154"/>
        <end position="174"/>
    </location>
</feature>
<dbReference type="NCBIfam" id="NF045987">
    <property type="entry name" value="SPE_1075_fam"/>
    <property type="match status" value="1"/>
</dbReference>
<feature type="transmembrane region" description="Helical" evidence="1">
    <location>
        <begin position="232"/>
        <end position="257"/>
    </location>
</feature>
<reference evidence="2 3" key="1">
    <citation type="journal article" date="2015" name="Genome Announc.">
        <title>Complete Genome Sequence of Spiroplasma cantharicola CC-1T (DSM 21588), a Bacterium Isolated from Soldier Beetle (Cantharis carolinus).</title>
        <authorList>
            <person name="Lo W.S."/>
            <person name="Liu P.Y."/>
            <person name="Kuo C.H."/>
        </authorList>
    </citation>
    <scope>NUCLEOTIDE SEQUENCE [LARGE SCALE GENOMIC DNA]</scope>
    <source>
        <strain evidence="2 3">CC-1</strain>
    </source>
</reference>
<feature type="transmembrane region" description="Helical" evidence="1">
    <location>
        <begin position="78"/>
        <end position="98"/>
    </location>
</feature>
<dbReference type="STRING" id="362837.SCANT_v1c09800"/>
<evidence type="ECO:0008006" key="4">
    <source>
        <dbReference type="Google" id="ProtNLM"/>
    </source>
</evidence>
<gene>
    <name evidence="2" type="ORF">SCANT_v1c09800</name>
</gene>
<feature type="transmembrane region" description="Helical" evidence="1">
    <location>
        <begin position="203"/>
        <end position="220"/>
    </location>
</feature>
<keyword evidence="1" id="KW-0812">Transmembrane</keyword>
<dbReference type="InterPro" id="IPR038750">
    <property type="entry name" value="YczE/YyaS-like"/>
</dbReference>
<dbReference type="KEGG" id="scj:SCANT_v1c09800"/>
<organism evidence="2 3">
    <name type="scientific">Spiroplasma cantharicola</name>
    <dbReference type="NCBI Taxonomy" id="362837"/>
    <lineage>
        <taxon>Bacteria</taxon>
        <taxon>Bacillati</taxon>
        <taxon>Mycoplasmatota</taxon>
        <taxon>Mollicutes</taxon>
        <taxon>Entomoplasmatales</taxon>
        <taxon>Spiroplasmataceae</taxon>
        <taxon>Spiroplasma</taxon>
    </lineage>
</organism>
<keyword evidence="1" id="KW-0472">Membrane</keyword>
<dbReference type="OrthoDB" id="397671at2"/>
<feature type="transmembrane region" description="Helical" evidence="1">
    <location>
        <begin position="119"/>
        <end position="142"/>
    </location>
</feature>
<sequence>MKKLWNDQLKNFSNNWKVISVKIVLLILGILLTSFGLALYQQPSVGGSQIDWLIYNVLSISIPFIEEGKVGQGVYDNYAISLTTLYVVLILFAICFSIKPTIDEYKKTKSKKAWFKFSWFILADIIITFIVPQIVGLFIAPLSQMGISELIPGARNLIFIGGFLCFVMGIALWVKSGWLLGPFNNICEQFLRLTKMNYSNGRLIIDIAILVIAFVFFPFVRGEGATKLDFLLTNFGLGTICFTFLVGPLVNQVLNILNKLFDYKKMTSLKEEKVVT</sequence>
<evidence type="ECO:0000256" key="1">
    <source>
        <dbReference type="SAM" id="Phobius"/>
    </source>
</evidence>
<protein>
    <recommendedName>
        <fullName evidence="4">Transmembrane protein</fullName>
    </recommendedName>
</protein>
<keyword evidence="3" id="KW-1185">Reference proteome</keyword>
<evidence type="ECO:0000313" key="3">
    <source>
        <dbReference type="Proteomes" id="UP000063919"/>
    </source>
</evidence>
<name>A0A0M4JKI2_9MOLU</name>
<feature type="transmembrane region" description="Helical" evidence="1">
    <location>
        <begin position="21"/>
        <end position="40"/>
    </location>
</feature>
<evidence type="ECO:0000313" key="2">
    <source>
        <dbReference type="EMBL" id="ALD66886.1"/>
    </source>
</evidence>
<dbReference type="EMBL" id="CP012622">
    <property type="protein sequence ID" value="ALD66886.1"/>
    <property type="molecule type" value="Genomic_DNA"/>
</dbReference>
<dbReference type="PATRIC" id="fig|362837.3.peg.997"/>
<dbReference type="AlphaFoldDB" id="A0A0M4JKI2"/>
<dbReference type="RefSeq" id="WP_053946626.1">
    <property type="nucleotide sequence ID" value="NZ_CP012622.1"/>
</dbReference>
<dbReference type="Proteomes" id="UP000063919">
    <property type="component" value="Chromosome"/>
</dbReference>
<dbReference type="Pfam" id="PF19700">
    <property type="entry name" value="DUF6198"/>
    <property type="match status" value="1"/>
</dbReference>